<organism evidence="1 2">
    <name type="scientific">Hebeloma cylindrosporum</name>
    <dbReference type="NCBI Taxonomy" id="76867"/>
    <lineage>
        <taxon>Eukaryota</taxon>
        <taxon>Fungi</taxon>
        <taxon>Dikarya</taxon>
        <taxon>Basidiomycota</taxon>
        <taxon>Agaricomycotina</taxon>
        <taxon>Agaricomycetes</taxon>
        <taxon>Agaricomycetidae</taxon>
        <taxon>Agaricales</taxon>
        <taxon>Agaricineae</taxon>
        <taxon>Hymenogastraceae</taxon>
        <taxon>Hebeloma</taxon>
    </lineage>
</organism>
<reference evidence="2" key="2">
    <citation type="submission" date="2015-01" db="EMBL/GenBank/DDBJ databases">
        <title>Evolutionary Origins and Diversification of the Mycorrhizal Mutualists.</title>
        <authorList>
            <consortium name="DOE Joint Genome Institute"/>
            <consortium name="Mycorrhizal Genomics Consortium"/>
            <person name="Kohler A."/>
            <person name="Kuo A."/>
            <person name="Nagy L.G."/>
            <person name="Floudas D."/>
            <person name="Copeland A."/>
            <person name="Barry K.W."/>
            <person name="Cichocki N."/>
            <person name="Veneault-Fourrey C."/>
            <person name="LaButti K."/>
            <person name="Lindquist E.A."/>
            <person name="Lipzen A."/>
            <person name="Lundell T."/>
            <person name="Morin E."/>
            <person name="Murat C."/>
            <person name="Riley R."/>
            <person name="Ohm R."/>
            <person name="Sun H."/>
            <person name="Tunlid A."/>
            <person name="Henrissat B."/>
            <person name="Grigoriev I.V."/>
            <person name="Hibbett D.S."/>
            <person name="Martin F."/>
        </authorList>
    </citation>
    <scope>NUCLEOTIDE SEQUENCE [LARGE SCALE GENOMIC DNA]</scope>
    <source>
        <strain evidence="2">h7</strain>
    </source>
</reference>
<dbReference type="EMBL" id="KN831786">
    <property type="protein sequence ID" value="KIM39383.1"/>
    <property type="molecule type" value="Genomic_DNA"/>
</dbReference>
<evidence type="ECO:0008006" key="3">
    <source>
        <dbReference type="Google" id="ProtNLM"/>
    </source>
</evidence>
<dbReference type="SUPFAM" id="SSF52047">
    <property type="entry name" value="RNI-like"/>
    <property type="match status" value="1"/>
</dbReference>
<evidence type="ECO:0000313" key="2">
    <source>
        <dbReference type="Proteomes" id="UP000053424"/>
    </source>
</evidence>
<proteinExistence type="predicted"/>
<keyword evidence="2" id="KW-1185">Reference proteome</keyword>
<sequence>MIGFVNPILHPRLRSLDLLTVYPENFLDVINLPSLEEWSMDMGFGSAVAAMQSFLTRSGCHLRVLNLDRLGYSSKNIESLLEQIPTLERLRLSSMWKYGDGDVPYDILTRIFWAVPSSRNIRRGNPTHEPFLPRLQVVECTTDESFLSFSWDDIPRLYSRGHRRSVTLKAFATHSDMTDETALRLLRLTEEGVDLEIGDLTESGDFLQNFRKRMCVEGV</sequence>
<gene>
    <name evidence="1" type="ORF">M413DRAFT_198594</name>
</gene>
<evidence type="ECO:0000313" key="1">
    <source>
        <dbReference type="EMBL" id="KIM39383.1"/>
    </source>
</evidence>
<reference evidence="1 2" key="1">
    <citation type="submission" date="2014-04" db="EMBL/GenBank/DDBJ databases">
        <authorList>
            <consortium name="DOE Joint Genome Institute"/>
            <person name="Kuo A."/>
            <person name="Gay G."/>
            <person name="Dore J."/>
            <person name="Kohler A."/>
            <person name="Nagy L.G."/>
            <person name="Floudas D."/>
            <person name="Copeland A."/>
            <person name="Barry K.W."/>
            <person name="Cichocki N."/>
            <person name="Veneault-Fourrey C."/>
            <person name="LaButti K."/>
            <person name="Lindquist E.A."/>
            <person name="Lipzen A."/>
            <person name="Lundell T."/>
            <person name="Morin E."/>
            <person name="Murat C."/>
            <person name="Sun H."/>
            <person name="Tunlid A."/>
            <person name="Henrissat B."/>
            <person name="Grigoriev I.V."/>
            <person name="Hibbett D.S."/>
            <person name="Martin F."/>
            <person name="Nordberg H.P."/>
            <person name="Cantor M.N."/>
            <person name="Hua S.X."/>
        </authorList>
    </citation>
    <scope>NUCLEOTIDE SEQUENCE [LARGE SCALE GENOMIC DNA]</scope>
    <source>
        <strain evidence="2">h7</strain>
    </source>
</reference>
<protein>
    <recommendedName>
        <fullName evidence="3">F-box domain-containing protein</fullName>
    </recommendedName>
</protein>
<dbReference type="HOGENOM" id="CLU_1390403_0_0_1"/>
<dbReference type="InterPro" id="IPR032675">
    <property type="entry name" value="LRR_dom_sf"/>
</dbReference>
<name>A0A0C2XNZ0_HEBCY</name>
<dbReference type="AlphaFoldDB" id="A0A0C2XNZ0"/>
<dbReference type="Gene3D" id="3.80.10.10">
    <property type="entry name" value="Ribonuclease Inhibitor"/>
    <property type="match status" value="1"/>
</dbReference>
<accession>A0A0C2XNZ0</accession>
<dbReference type="Proteomes" id="UP000053424">
    <property type="component" value="Unassembled WGS sequence"/>
</dbReference>